<dbReference type="SUPFAM" id="SSF51445">
    <property type="entry name" value="(Trans)glycosidases"/>
    <property type="match status" value="1"/>
</dbReference>
<evidence type="ECO:0000256" key="3">
    <source>
        <dbReference type="ARBA" id="ARBA00012744"/>
    </source>
</evidence>
<dbReference type="FunFam" id="3.20.20.300:FF:000005">
    <property type="entry name" value="Periplasmic beta-glucosidase"/>
    <property type="match status" value="1"/>
</dbReference>
<keyword evidence="5 7" id="KW-0378">Hydrolase</keyword>
<dbReference type="PANTHER" id="PTHR30620:SF16">
    <property type="entry name" value="LYSOSOMAL BETA GLUCOSIDASE"/>
    <property type="match status" value="1"/>
</dbReference>
<gene>
    <name evidence="10" type="ORF">SAMN05216283_101411</name>
</gene>
<dbReference type="InterPro" id="IPR001764">
    <property type="entry name" value="Glyco_hydro_3_N"/>
</dbReference>
<dbReference type="InterPro" id="IPR036962">
    <property type="entry name" value="Glyco_hydro_3_N_sf"/>
</dbReference>
<dbReference type="EC" id="3.2.1.21" evidence="3"/>
<evidence type="ECO:0000259" key="9">
    <source>
        <dbReference type="SMART" id="SM01217"/>
    </source>
</evidence>
<evidence type="ECO:0000313" key="10">
    <source>
        <dbReference type="EMBL" id="SFE55388.1"/>
    </source>
</evidence>
<dbReference type="Proteomes" id="UP000198964">
    <property type="component" value="Unassembled WGS sequence"/>
</dbReference>
<dbReference type="PROSITE" id="PS00775">
    <property type="entry name" value="GLYCOSYL_HYDROL_F3"/>
    <property type="match status" value="1"/>
</dbReference>
<dbReference type="InterPro" id="IPR026891">
    <property type="entry name" value="Fn3-like"/>
</dbReference>
<proteinExistence type="inferred from homology"/>
<keyword evidence="6 7" id="KW-0326">Glycosidase</keyword>
<evidence type="ECO:0000256" key="6">
    <source>
        <dbReference type="ARBA" id="ARBA00023295"/>
    </source>
</evidence>
<dbReference type="Gene3D" id="3.20.20.300">
    <property type="entry name" value="Glycoside hydrolase, family 3, N-terminal domain"/>
    <property type="match status" value="1"/>
</dbReference>
<dbReference type="AlphaFoldDB" id="A0A1I2BHT9"/>
<dbReference type="Pfam" id="PF00933">
    <property type="entry name" value="Glyco_hydro_3"/>
    <property type="match status" value="1"/>
</dbReference>
<comment type="similarity">
    <text evidence="2 7">Belongs to the glycosyl hydrolase 3 family.</text>
</comment>
<dbReference type="PANTHER" id="PTHR30620">
    <property type="entry name" value="PERIPLASMIC BETA-GLUCOSIDASE-RELATED"/>
    <property type="match status" value="1"/>
</dbReference>
<feature type="signal peptide" evidence="8">
    <location>
        <begin position="1"/>
        <end position="19"/>
    </location>
</feature>
<comment type="catalytic activity">
    <reaction evidence="1">
        <text>Hydrolysis of terminal, non-reducing beta-D-glucosyl residues with release of beta-D-glucose.</text>
        <dbReference type="EC" id="3.2.1.21"/>
    </reaction>
</comment>
<name>A0A1I2BHT9_9BACT</name>
<protein>
    <recommendedName>
        <fullName evidence="3">beta-glucosidase</fullName>
        <ecNumber evidence="3">3.2.1.21</ecNumber>
    </recommendedName>
</protein>
<dbReference type="InterPro" id="IPR017853">
    <property type="entry name" value="GH"/>
</dbReference>
<dbReference type="SUPFAM" id="SSF52279">
    <property type="entry name" value="Beta-D-glucan exohydrolase, C-terminal domain"/>
    <property type="match status" value="1"/>
</dbReference>
<dbReference type="FunFam" id="2.60.40.10:FF:000495">
    <property type="entry name" value="Periplasmic beta-glucosidase"/>
    <property type="match status" value="1"/>
</dbReference>
<dbReference type="EMBL" id="FONW01000001">
    <property type="protein sequence ID" value="SFE55388.1"/>
    <property type="molecule type" value="Genomic_DNA"/>
</dbReference>
<dbReference type="InterPro" id="IPR019800">
    <property type="entry name" value="Glyco_hydro_3_AS"/>
</dbReference>
<dbReference type="STRING" id="655355.SAMN05216283_101411"/>
<accession>A0A1I2BHT9</accession>
<evidence type="ECO:0000256" key="8">
    <source>
        <dbReference type="SAM" id="SignalP"/>
    </source>
</evidence>
<organism evidence="10 11">
    <name type="scientific">Sunxiuqinia elliptica</name>
    <dbReference type="NCBI Taxonomy" id="655355"/>
    <lineage>
        <taxon>Bacteria</taxon>
        <taxon>Pseudomonadati</taxon>
        <taxon>Bacteroidota</taxon>
        <taxon>Bacteroidia</taxon>
        <taxon>Marinilabiliales</taxon>
        <taxon>Prolixibacteraceae</taxon>
        <taxon>Sunxiuqinia</taxon>
    </lineage>
</organism>
<dbReference type="Gene3D" id="2.60.40.10">
    <property type="entry name" value="Immunoglobulins"/>
    <property type="match status" value="1"/>
</dbReference>
<dbReference type="Pfam" id="PF01915">
    <property type="entry name" value="Glyco_hydro_3_C"/>
    <property type="match status" value="1"/>
</dbReference>
<evidence type="ECO:0000256" key="7">
    <source>
        <dbReference type="RuleBase" id="RU361161"/>
    </source>
</evidence>
<evidence type="ECO:0000256" key="4">
    <source>
        <dbReference type="ARBA" id="ARBA00022729"/>
    </source>
</evidence>
<dbReference type="InterPro" id="IPR036881">
    <property type="entry name" value="Glyco_hydro_3_C_sf"/>
</dbReference>
<dbReference type="InterPro" id="IPR002772">
    <property type="entry name" value="Glyco_hydro_3_C"/>
</dbReference>
<evidence type="ECO:0000256" key="5">
    <source>
        <dbReference type="ARBA" id="ARBA00022801"/>
    </source>
</evidence>
<reference evidence="10 11" key="1">
    <citation type="submission" date="2016-10" db="EMBL/GenBank/DDBJ databases">
        <authorList>
            <person name="de Groot N.N."/>
        </authorList>
    </citation>
    <scope>NUCLEOTIDE SEQUENCE [LARGE SCALE GENOMIC DNA]</scope>
    <source>
        <strain evidence="10 11">CGMCC 1.9156</strain>
    </source>
</reference>
<feature type="chain" id="PRO_5011727286" description="beta-glucosidase" evidence="8">
    <location>
        <begin position="20"/>
        <end position="750"/>
    </location>
</feature>
<dbReference type="SMART" id="SM01217">
    <property type="entry name" value="Fn3_like"/>
    <property type="match status" value="1"/>
</dbReference>
<dbReference type="GO" id="GO:0008422">
    <property type="term" value="F:beta-glucosidase activity"/>
    <property type="evidence" value="ECO:0007669"/>
    <property type="project" value="UniProtKB-EC"/>
</dbReference>
<dbReference type="GO" id="GO:0009251">
    <property type="term" value="P:glucan catabolic process"/>
    <property type="evidence" value="ECO:0007669"/>
    <property type="project" value="TreeGrafter"/>
</dbReference>
<dbReference type="InterPro" id="IPR051915">
    <property type="entry name" value="Cellulose_Degrad_GH3"/>
</dbReference>
<evidence type="ECO:0000256" key="2">
    <source>
        <dbReference type="ARBA" id="ARBA00005336"/>
    </source>
</evidence>
<feature type="domain" description="Fibronectin type III-like" evidence="9">
    <location>
        <begin position="670"/>
        <end position="738"/>
    </location>
</feature>
<sequence>MKTTLLILVGLLLCMGANATVSPKKDEQVERKIKELIAQMTLEEKLGQMSQFDPGQLGGAESAKQAIRDGKVGSILNLVGASRVNELQKVAVEESRLGIPLIIGRDVIHGYRTIMPIPLGMAASWNAELAEQAMGVAAAEAASEGIHWTFAPMIDVSRDPRWGRIAESCGEDTYLTSVMAKAMVKGFQGEDLTDSRTIAACAKHFVGYGAAEGGRDYNTTLIPEVQLRNDYLPPFKAAVDAGVATFMSAFNDLNGVPASGNEFTLKQILRQEWGYEGMVVSDWASIAEMIPHGYAANQKEAAEKALNAGVDMEMASNCYVENVQALLDEGKIEMATIDSYVANILRLKFSLGLFDQPYTDESLAAKTILSERHLEIAKEAASESFVLLQNKNELLPLSKSISSIAVIGPLADSPHDQMGTWVFDGNKENSVTPLTALKEKLGAAKINFAKGLEISRTKSTEGFAEAVEAAKKSDVVVLFLGEESILSGEAHSLANLNLQGSQTQLLEAVQATGKPVVMVVMAGRQLTIERELKLADAVLYAWHPGTMGGPALADMLFGEAVPSGKLPVTFPKTVGQIPIYYNHKNTGRPADYQQWTDINKIPAEATQHSLGNTSHYLDAGFEPLFPFGYGLSYSSFDYSNLELSSNTMGVDGAIDVSVTLKNTGKYEAAEVVQLYIRDRFGSVTRPVRQLKGYKKVTLKPGESQQVSINLKANELAFFNGKDYVIEAGDFDVWMGTNAQEGLHAEFSIDK</sequence>
<dbReference type="InterPro" id="IPR013783">
    <property type="entry name" value="Ig-like_fold"/>
</dbReference>
<keyword evidence="4 8" id="KW-0732">Signal</keyword>
<dbReference type="Pfam" id="PF14310">
    <property type="entry name" value="Fn3-like"/>
    <property type="match status" value="1"/>
</dbReference>
<keyword evidence="11" id="KW-1185">Reference proteome</keyword>
<evidence type="ECO:0000313" key="11">
    <source>
        <dbReference type="Proteomes" id="UP000198964"/>
    </source>
</evidence>
<dbReference type="PRINTS" id="PR00133">
    <property type="entry name" value="GLHYDRLASE3"/>
</dbReference>
<dbReference type="NCBIfam" id="NF011678">
    <property type="entry name" value="PRK15098.1"/>
    <property type="match status" value="1"/>
</dbReference>
<evidence type="ECO:0000256" key="1">
    <source>
        <dbReference type="ARBA" id="ARBA00000448"/>
    </source>
</evidence>
<dbReference type="RefSeq" id="WP_093918155.1">
    <property type="nucleotide sequence ID" value="NZ_FONW01000001.1"/>
</dbReference>
<dbReference type="Gene3D" id="3.40.50.1700">
    <property type="entry name" value="Glycoside hydrolase family 3 C-terminal domain"/>
    <property type="match status" value="1"/>
</dbReference>